<evidence type="ECO:0000313" key="3">
    <source>
        <dbReference type="Proteomes" id="UP000277580"/>
    </source>
</evidence>
<evidence type="ECO:0000313" key="2">
    <source>
        <dbReference type="EMBL" id="RPB11921.1"/>
    </source>
</evidence>
<dbReference type="CDD" id="cd18186">
    <property type="entry name" value="BTB_POZ_ZBTB_KLHL-like"/>
    <property type="match status" value="1"/>
</dbReference>
<dbReference type="STRING" id="1392247.A0A3N4KU98"/>
<dbReference type="OrthoDB" id="5275938at2759"/>
<reference evidence="2 3" key="1">
    <citation type="journal article" date="2018" name="Nat. Ecol. Evol.">
        <title>Pezizomycetes genomes reveal the molecular basis of ectomycorrhizal truffle lifestyle.</title>
        <authorList>
            <person name="Murat C."/>
            <person name="Payen T."/>
            <person name="Noel B."/>
            <person name="Kuo A."/>
            <person name="Morin E."/>
            <person name="Chen J."/>
            <person name="Kohler A."/>
            <person name="Krizsan K."/>
            <person name="Balestrini R."/>
            <person name="Da Silva C."/>
            <person name="Montanini B."/>
            <person name="Hainaut M."/>
            <person name="Levati E."/>
            <person name="Barry K.W."/>
            <person name="Belfiori B."/>
            <person name="Cichocki N."/>
            <person name="Clum A."/>
            <person name="Dockter R.B."/>
            <person name="Fauchery L."/>
            <person name="Guy J."/>
            <person name="Iotti M."/>
            <person name="Le Tacon F."/>
            <person name="Lindquist E.A."/>
            <person name="Lipzen A."/>
            <person name="Malagnac F."/>
            <person name="Mello A."/>
            <person name="Molinier V."/>
            <person name="Miyauchi S."/>
            <person name="Poulain J."/>
            <person name="Riccioni C."/>
            <person name="Rubini A."/>
            <person name="Sitrit Y."/>
            <person name="Splivallo R."/>
            <person name="Traeger S."/>
            <person name="Wang M."/>
            <person name="Zifcakova L."/>
            <person name="Wipf D."/>
            <person name="Zambonelli A."/>
            <person name="Paolocci F."/>
            <person name="Nowrousian M."/>
            <person name="Ottonello S."/>
            <person name="Baldrian P."/>
            <person name="Spatafora J.W."/>
            <person name="Henrissat B."/>
            <person name="Nagy L.G."/>
            <person name="Aury J.M."/>
            <person name="Wincker P."/>
            <person name="Grigoriev I.V."/>
            <person name="Bonfante P."/>
            <person name="Martin F.M."/>
        </authorList>
    </citation>
    <scope>NUCLEOTIDE SEQUENCE [LARGE SCALE GENOMIC DNA]</scope>
    <source>
        <strain evidence="2 3">CCBAS932</strain>
    </source>
</reference>
<name>A0A3N4KU98_9PEZI</name>
<dbReference type="EMBL" id="ML119132">
    <property type="protein sequence ID" value="RPB11921.1"/>
    <property type="molecule type" value="Genomic_DNA"/>
</dbReference>
<protein>
    <recommendedName>
        <fullName evidence="1">BTB domain-containing protein</fullName>
    </recommendedName>
</protein>
<dbReference type="AlphaFoldDB" id="A0A3N4KU98"/>
<dbReference type="SUPFAM" id="SSF54695">
    <property type="entry name" value="POZ domain"/>
    <property type="match status" value="1"/>
</dbReference>
<feature type="domain" description="BTB" evidence="1">
    <location>
        <begin position="9"/>
        <end position="77"/>
    </location>
</feature>
<dbReference type="Proteomes" id="UP000277580">
    <property type="component" value="Unassembled WGS sequence"/>
</dbReference>
<organism evidence="2 3">
    <name type="scientific">Morchella conica CCBAS932</name>
    <dbReference type="NCBI Taxonomy" id="1392247"/>
    <lineage>
        <taxon>Eukaryota</taxon>
        <taxon>Fungi</taxon>
        <taxon>Dikarya</taxon>
        <taxon>Ascomycota</taxon>
        <taxon>Pezizomycotina</taxon>
        <taxon>Pezizomycetes</taxon>
        <taxon>Pezizales</taxon>
        <taxon>Morchellaceae</taxon>
        <taxon>Morchella</taxon>
    </lineage>
</organism>
<dbReference type="InterPro" id="IPR000210">
    <property type="entry name" value="BTB/POZ_dom"/>
</dbReference>
<dbReference type="Gene3D" id="3.30.710.10">
    <property type="entry name" value="Potassium Channel Kv1.1, Chain A"/>
    <property type="match status" value="1"/>
</dbReference>
<dbReference type="InParanoid" id="A0A3N4KU98"/>
<accession>A0A3N4KU98</accession>
<evidence type="ECO:0000259" key="1">
    <source>
        <dbReference type="PROSITE" id="PS50097"/>
    </source>
</evidence>
<dbReference type="PROSITE" id="PS50097">
    <property type="entry name" value="BTB"/>
    <property type="match status" value="1"/>
</dbReference>
<keyword evidence="3" id="KW-1185">Reference proteome</keyword>
<dbReference type="InterPro" id="IPR011333">
    <property type="entry name" value="SKP1/BTB/POZ_sf"/>
</dbReference>
<proteinExistence type="predicted"/>
<gene>
    <name evidence="2" type="ORF">P167DRAFT_606075</name>
</gene>
<sequence>MLKCVDPQGDVVINTSAKGFSLLVSSKILSVASPVFAAMFSPHFREGNSLATAPAPITIDLLEDAPEALENICNVLHYKHDLVTVKMHFHELLEIAVVADKYDLAKSLGPWRYIWLNRVVLPECGSCDGGGWQREIFLMYVFGQASEFKSYTSMEITWLEPCYGDKGMFEPLPDRIMAAVNAARLAAMDKVLDIAETARLQYQSPGRKCNRSQGCDATLLGSIIHCYSKIGIFPPPQSPYEIFCVGHLSKSLEMIRGSLTGHQECVDLWFNEMIREVAKVMEPEDGVPGLELKAFMK</sequence>